<dbReference type="GO" id="GO:0006412">
    <property type="term" value="P:translation"/>
    <property type="evidence" value="ECO:0007669"/>
    <property type="project" value="InterPro"/>
</dbReference>
<dbReference type="GO" id="GO:0005762">
    <property type="term" value="C:mitochondrial large ribosomal subunit"/>
    <property type="evidence" value="ECO:0007669"/>
    <property type="project" value="TreeGrafter"/>
</dbReference>
<dbReference type="GO" id="GO:0003729">
    <property type="term" value="F:mRNA binding"/>
    <property type="evidence" value="ECO:0007669"/>
    <property type="project" value="TreeGrafter"/>
</dbReference>
<evidence type="ECO:0000256" key="1">
    <source>
        <dbReference type="ARBA" id="ARBA00006227"/>
    </source>
</evidence>
<dbReference type="HAMAP" id="MF_01366">
    <property type="entry name" value="Ribosomal_uL13"/>
    <property type="match status" value="1"/>
</dbReference>
<keyword evidence="3" id="KW-0687">Ribonucleoprotein</keyword>
<dbReference type="GO" id="GO:0017148">
    <property type="term" value="P:negative regulation of translation"/>
    <property type="evidence" value="ECO:0007669"/>
    <property type="project" value="TreeGrafter"/>
</dbReference>
<evidence type="ECO:0000256" key="2">
    <source>
        <dbReference type="ARBA" id="ARBA00022980"/>
    </source>
</evidence>
<dbReference type="Proteomes" id="UP000012073">
    <property type="component" value="Unassembled WGS sequence"/>
</dbReference>
<keyword evidence="6" id="KW-1185">Reference proteome</keyword>
<evidence type="ECO:0008006" key="7">
    <source>
        <dbReference type="Google" id="ProtNLM"/>
    </source>
</evidence>
<dbReference type="PhylomeDB" id="R7QK82"/>
<dbReference type="GO" id="GO:0003735">
    <property type="term" value="F:structural constituent of ribosome"/>
    <property type="evidence" value="ECO:0007669"/>
    <property type="project" value="InterPro"/>
</dbReference>
<organism evidence="5 6">
    <name type="scientific">Chondrus crispus</name>
    <name type="common">Carrageen Irish moss</name>
    <name type="synonym">Polymorpha crispa</name>
    <dbReference type="NCBI Taxonomy" id="2769"/>
    <lineage>
        <taxon>Eukaryota</taxon>
        <taxon>Rhodophyta</taxon>
        <taxon>Florideophyceae</taxon>
        <taxon>Rhodymeniophycidae</taxon>
        <taxon>Gigartinales</taxon>
        <taxon>Gigartinaceae</taxon>
        <taxon>Chondrus</taxon>
    </lineage>
</organism>
<comment type="similarity">
    <text evidence="1">Belongs to the universal ribosomal protein uL13 family.</text>
</comment>
<dbReference type="Gene3D" id="3.90.1180.10">
    <property type="entry name" value="Ribosomal protein L13"/>
    <property type="match status" value="1"/>
</dbReference>
<gene>
    <name evidence="5" type="ORF">CHC_T00000019001</name>
</gene>
<sequence length="250" mass="28389">MGTRARGSTAWMRHQVVQDRMWRIIDAKDQVLGRLATQITHILQGKHKPMYFDNIFCGDPIIVINARHIALTGRKRFNKHYIHHTGYPGGLKKVPIAQVMEKRPKDVLRLAVKRMLPPNRLRDVRLSNLRIFLDEEHDHHSQNPAPLPPVSRGPRLGRGGPPTYSELESWWTENLLDVPDNILNEVVAEVRAERDGGPSRASHRIGLVQALDLTAESDYTPEHRERIGAYITAAEKDLEENAIIIPSSLA</sequence>
<dbReference type="CDD" id="cd00392">
    <property type="entry name" value="Ribosomal_L13"/>
    <property type="match status" value="1"/>
</dbReference>
<keyword evidence="2" id="KW-0689">Ribosomal protein</keyword>
<name>R7QK82_CHOCR</name>
<protein>
    <recommendedName>
        <fullName evidence="7">50S ribosomal protein L13</fullName>
    </recommendedName>
</protein>
<dbReference type="Pfam" id="PF00572">
    <property type="entry name" value="Ribosomal_L13"/>
    <property type="match status" value="1"/>
</dbReference>
<dbReference type="InterPro" id="IPR005823">
    <property type="entry name" value="Ribosomal_uL13_bac-type"/>
</dbReference>
<dbReference type="Gramene" id="CDF37886">
    <property type="protein sequence ID" value="CDF37886"/>
    <property type="gene ID" value="CHC_T00000019001"/>
</dbReference>
<proteinExistence type="inferred from homology"/>
<accession>R7QK82</accession>
<dbReference type="PANTHER" id="PTHR11545:SF2">
    <property type="entry name" value="LARGE RIBOSOMAL SUBUNIT PROTEIN UL13M"/>
    <property type="match status" value="1"/>
</dbReference>
<evidence type="ECO:0000256" key="4">
    <source>
        <dbReference type="SAM" id="MobiDB-lite"/>
    </source>
</evidence>
<dbReference type="NCBIfam" id="TIGR01066">
    <property type="entry name" value="rplM_bact"/>
    <property type="match status" value="1"/>
</dbReference>
<evidence type="ECO:0000256" key="3">
    <source>
        <dbReference type="ARBA" id="ARBA00023274"/>
    </source>
</evidence>
<reference evidence="6" key="1">
    <citation type="journal article" date="2013" name="Proc. Natl. Acad. Sci. U.S.A.">
        <title>Genome structure and metabolic features in the red seaweed Chondrus crispus shed light on evolution of the Archaeplastida.</title>
        <authorList>
            <person name="Collen J."/>
            <person name="Porcel B."/>
            <person name="Carre W."/>
            <person name="Ball S.G."/>
            <person name="Chaparro C."/>
            <person name="Tonon T."/>
            <person name="Barbeyron T."/>
            <person name="Michel G."/>
            <person name="Noel B."/>
            <person name="Valentin K."/>
            <person name="Elias M."/>
            <person name="Artiguenave F."/>
            <person name="Arun A."/>
            <person name="Aury J.M."/>
            <person name="Barbosa-Neto J.F."/>
            <person name="Bothwell J.H."/>
            <person name="Bouget F.Y."/>
            <person name="Brillet L."/>
            <person name="Cabello-Hurtado F."/>
            <person name="Capella-Gutierrez S."/>
            <person name="Charrier B."/>
            <person name="Cladiere L."/>
            <person name="Cock J.M."/>
            <person name="Coelho S.M."/>
            <person name="Colleoni C."/>
            <person name="Czjzek M."/>
            <person name="Da Silva C."/>
            <person name="Delage L."/>
            <person name="Denoeud F."/>
            <person name="Deschamps P."/>
            <person name="Dittami S.M."/>
            <person name="Gabaldon T."/>
            <person name="Gachon C.M."/>
            <person name="Groisillier A."/>
            <person name="Herve C."/>
            <person name="Jabbari K."/>
            <person name="Katinka M."/>
            <person name="Kloareg B."/>
            <person name="Kowalczyk N."/>
            <person name="Labadie K."/>
            <person name="Leblanc C."/>
            <person name="Lopez P.J."/>
            <person name="McLachlan D.H."/>
            <person name="Meslet-Cladiere L."/>
            <person name="Moustafa A."/>
            <person name="Nehr Z."/>
            <person name="Nyvall Collen P."/>
            <person name="Panaud O."/>
            <person name="Partensky F."/>
            <person name="Poulain J."/>
            <person name="Rensing S.A."/>
            <person name="Rousvoal S."/>
            <person name="Samson G."/>
            <person name="Symeonidi A."/>
            <person name="Weissenbach J."/>
            <person name="Zambounis A."/>
            <person name="Wincker P."/>
            <person name="Boyen C."/>
        </authorList>
    </citation>
    <scope>NUCLEOTIDE SEQUENCE [LARGE SCALE GENOMIC DNA]</scope>
    <source>
        <strain evidence="6">cv. Stackhouse</strain>
    </source>
</reference>
<dbReference type="InterPro" id="IPR036899">
    <property type="entry name" value="Ribosomal_uL13_sf"/>
</dbReference>
<dbReference type="InterPro" id="IPR005822">
    <property type="entry name" value="Ribosomal_uL13"/>
</dbReference>
<dbReference type="OMA" id="YSELESW"/>
<evidence type="ECO:0000313" key="6">
    <source>
        <dbReference type="Proteomes" id="UP000012073"/>
    </source>
</evidence>
<dbReference type="SUPFAM" id="SSF52161">
    <property type="entry name" value="Ribosomal protein L13"/>
    <property type="match status" value="1"/>
</dbReference>
<dbReference type="AlphaFoldDB" id="R7QK82"/>
<dbReference type="OrthoDB" id="929at2759"/>
<dbReference type="RefSeq" id="XP_005717757.1">
    <property type="nucleotide sequence ID" value="XM_005717700.1"/>
</dbReference>
<dbReference type="EMBL" id="HG001883">
    <property type="protein sequence ID" value="CDF37886.1"/>
    <property type="molecule type" value="Genomic_DNA"/>
</dbReference>
<dbReference type="KEGG" id="ccp:CHC_T00000019001"/>
<dbReference type="PANTHER" id="PTHR11545">
    <property type="entry name" value="RIBOSOMAL PROTEIN L13"/>
    <property type="match status" value="1"/>
</dbReference>
<evidence type="ECO:0000313" key="5">
    <source>
        <dbReference type="EMBL" id="CDF37886.1"/>
    </source>
</evidence>
<dbReference type="STRING" id="2769.R7QK82"/>
<feature type="region of interest" description="Disordered" evidence="4">
    <location>
        <begin position="137"/>
        <end position="159"/>
    </location>
</feature>
<dbReference type="GeneID" id="17325501"/>